<evidence type="ECO:0000259" key="7">
    <source>
        <dbReference type="PROSITE" id="PS50109"/>
    </source>
</evidence>
<dbReference type="CDD" id="cd00075">
    <property type="entry name" value="HATPase"/>
    <property type="match status" value="1"/>
</dbReference>
<name>A0A382JC04_9ZZZZ</name>
<keyword evidence="6" id="KW-0902">Two-component regulatory system</keyword>
<dbReference type="InterPro" id="IPR003661">
    <property type="entry name" value="HisK_dim/P_dom"/>
</dbReference>
<dbReference type="EC" id="2.7.13.3" evidence="2"/>
<dbReference type="PROSITE" id="PS50109">
    <property type="entry name" value="HIS_KIN"/>
    <property type="match status" value="1"/>
</dbReference>
<dbReference type="InterPro" id="IPR003594">
    <property type="entry name" value="HATPase_dom"/>
</dbReference>
<reference evidence="8" key="1">
    <citation type="submission" date="2018-05" db="EMBL/GenBank/DDBJ databases">
        <authorList>
            <person name="Lanie J.A."/>
            <person name="Ng W.-L."/>
            <person name="Kazmierczak K.M."/>
            <person name="Andrzejewski T.M."/>
            <person name="Davidsen T.M."/>
            <person name="Wayne K.J."/>
            <person name="Tettelin H."/>
            <person name="Glass J.I."/>
            <person name="Rusch D."/>
            <person name="Podicherti R."/>
            <person name="Tsui H.-C.T."/>
            <person name="Winkler M.E."/>
        </authorList>
    </citation>
    <scope>NUCLEOTIDE SEQUENCE</scope>
</reference>
<feature type="non-terminal residue" evidence="8">
    <location>
        <position position="1"/>
    </location>
</feature>
<dbReference type="EMBL" id="UINC01072765">
    <property type="protein sequence ID" value="SVC08643.1"/>
    <property type="molecule type" value="Genomic_DNA"/>
</dbReference>
<proteinExistence type="predicted"/>
<dbReference type="PANTHER" id="PTHR45453:SF1">
    <property type="entry name" value="PHOSPHATE REGULON SENSOR PROTEIN PHOR"/>
    <property type="match status" value="1"/>
</dbReference>
<protein>
    <recommendedName>
        <fullName evidence="2">histidine kinase</fullName>
        <ecNumber evidence="2">2.7.13.3</ecNumber>
    </recommendedName>
</protein>
<dbReference type="CDD" id="cd00082">
    <property type="entry name" value="HisKA"/>
    <property type="match status" value="1"/>
</dbReference>
<keyword evidence="5" id="KW-0418">Kinase</keyword>
<dbReference type="InterPro" id="IPR004358">
    <property type="entry name" value="Sig_transdc_His_kin-like_C"/>
</dbReference>
<evidence type="ECO:0000256" key="3">
    <source>
        <dbReference type="ARBA" id="ARBA00022553"/>
    </source>
</evidence>
<dbReference type="GO" id="GO:0016036">
    <property type="term" value="P:cellular response to phosphate starvation"/>
    <property type="evidence" value="ECO:0007669"/>
    <property type="project" value="TreeGrafter"/>
</dbReference>
<keyword evidence="3" id="KW-0597">Phosphoprotein</keyword>
<evidence type="ECO:0000313" key="8">
    <source>
        <dbReference type="EMBL" id="SVC08643.1"/>
    </source>
</evidence>
<dbReference type="InterPro" id="IPR036890">
    <property type="entry name" value="HATPase_C_sf"/>
</dbReference>
<dbReference type="AlphaFoldDB" id="A0A382JC04"/>
<dbReference type="Pfam" id="PF02518">
    <property type="entry name" value="HATPase_c"/>
    <property type="match status" value="1"/>
</dbReference>
<evidence type="ECO:0000256" key="6">
    <source>
        <dbReference type="ARBA" id="ARBA00023012"/>
    </source>
</evidence>
<evidence type="ECO:0000256" key="5">
    <source>
        <dbReference type="ARBA" id="ARBA00022777"/>
    </source>
</evidence>
<evidence type="ECO:0000256" key="1">
    <source>
        <dbReference type="ARBA" id="ARBA00000085"/>
    </source>
</evidence>
<dbReference type="SMART" id="SM00388">
    <property type="entry name" value="HisKA"/>
    <property type="match status" value="1"/>
</dbReference>
<sequence>KIDFSDDDITWMHEDGTKLPVNTDPLSASISAKQELRDQIMVIDRENPSQTILSVDAVPIQQIDQTVLLIVINDITHIHEVEKLKNEFLSMVTHDLRGPLATIRSLTQTLNHQVSPSEQYTTTQALSEEAENMSDLVDNLLNMARIESGAIPFDPESCHIIDIAEECKRQFERSRYGTSHRLHLEIHKNTPFFYADHLLVLRLLNNLVSNAAKYSPVNRDIWLKASRMKSNAKNIVVEVVDRGIGIPKSEQANIFDKFYRLATSQQNGKPGAGLGLAICQYICKLHGSILTVQSKVGEGTVFKFSFPSIG</sequence>
<dbReference type="PRINTS" id="PR00344">
    <property type="entry name" value="BCTRLSENSOR"/>
</dbReference>
<dbReference type="InterPro" id="IPR005467">
    <property type="entry name" value="His_kinase_dom"/>
</dbReference>
<dbReference type="GO" id="GO:0004721">
    <property type="term" value="F:phosphoprotein phosphatase activity"/>
    <property type="evidence" value="ECO:0007669"/>
    <property type="project" value="TreeGrafter"/>
</dbReference>
<dbReference type="Gene3D" id="1.10.287.130">
    <property type="match status" value="1"/>
</dbReference>
<keyword evidence="4" id="KW-0808">Transferase</keyword>
<dbReference type="SUPFAM" id="SSF55874">
    <property type="entry name" value="ATPase domain of HSP90 chaperone/DNA topoisomerase II/histidine kinase"/>
    <property type="match status" value="1"/>
</dbReference>
<dbReference type="Pfam" id="PF00512">
    <property type="entry name" value="HisKA"/>
    <property type="match status" value="1"/>
</dbReference>
<dbReference type="FunFam" id="3.30.565.10:FF:000006">
    <property type="entry name" value="Sensor histidine kinase WalK"/>
    <property type="match status" value="1"/>
</dbReference>
<dbReference type="InterPro" id="IPR036097">
    <property type="entry name" value="HisK_dim/P_sf"/>
</dbReference>
<comment type="catalytic activity">
    <reaction evidence="1">
        <text>ATP + protein L-histidine = ADP + protein N-phospho-L-histidine.</text>
        <dbReference type="EC" id="2.7.13.3"/>
    </reaction>
</comment>
<feature type="domain" description="Histidine kinase" evidence="7">
    <location>
        <begin position="91"/>
        <end position="310"/>
    </location>
</feature>
<dbReference type="Gene3D" id="3.30.565.10">
    <property type="entry name" value="Histidine kinase-like ATPase, C-terminal domain"/>
    <property type="match status" value="1"/>
</dbReference>
<accession>A0A382JC04</accession>
<dbReference type="InterPro" id="IPR050351">
    <property type="entry name" value="BphY/WalK/GraS-like"/>
</dbReference>
<dbReference type="GO" id="GO:0000155">
    <property type="term" value="F:phosphorelay sensor kinase activity"/>
    <property type="evidence" value="ECO:0007669"/>
    <property type="project" value="InterPro"/>
</dbReference>
<dbReference type="SMART" id="SM00387">
    <property type="entry name" value="HATPase_c"/>
    <property type="match status" value="1"/>
</dbReference>
<dbReference type="GO" id="GO:0005886">
    <property type="term" value="C:plasma membrane"/>
    <property type="evidence" value="ECO:0007669"/>
    <property type="project" value="TreeGrafter"/>
</dbReference>
<dbReference type="PANTHER" id="PTHR45453">
    <property type="entry name" value="PHOSPHATE REGULON SENSOR PROTEIN PHOR"/>
    <property type="match status" value="1"/>
</dbReference>
<dbReference type="SUPFAM" id="SSF47384">
    <property type="entry name" value="Homodimeric domain of signal transducing histidine kinase"/>
    <property type="match status" value="1"/>
</dbReference>
<organism evidence="8">
    <name type="scientific">marine metagenome</name>
    <dbReference type="NCBI Taxonomy" id="408172"/>
    <lineage>
        <taxon>unclassified sequences</taxon>
        <taxon>metagenomes</taxon>
        <taxon>ecological metagenomes</taxon>
    </lineage>
</organism>
<gene>
    <name evidence="8" type="ORF">METZ01_LOCUS261497</name>
</gene>
<evidence type="ECO:0000256" key="2">
    <source>
        <dbReference type="ARBA" id="ARBA00012438"/>
    </source>
</evidence>
<evidence type="ECO:0000256" key="4">
    <source>
        <dbReference type="ARBA" id="ARBA00022679"/>
    </source>
</evidence>